<dbReference type="AlphaFoldDB" id="A0AAD9HVB5"/>
<evidence type="ECO:0000313" key="3">
    <source>
        <dbReference type="Proteomes" id="UP001232148"/>
    </source>
</evidence>
<name>A0AAD9HVB5_9PEZI</name>
<protein>
    <submittedName>
        <fullName evidence="2">Uncharacterized protein</fullName>
    </submittedName>
</protein>
<keyword evidence="3" id="KW-1185">Reference proteome</keyword>
<gene>
    <name evidence="2" type="ORF">LX32DRAFT_370715</name>
</gene>
<dbReference type="EMBL" id="MU842813">
    <property type="protein sequence ID" value="KAK2034609.1"/>
    <property type="molecule type" value="Genomic_DNA"/>
</dbReference>
<reference evidence="2" key="1">
    <citation type="submission" date="2021-06" db="EMBL/GenBank/DDBJ databases">
        <title>Comparative genomics, transcriptomics and evolutionary studies reveal genomic signatures of adaptation to plant cell wall in hemibiotrophic fungi.</title>
        <authorList>
            <consortium name="DOE Joint Genome Institute"/>
            <person name="Baroncelli R."/>
            <person name="Diaz J.F."/>
            <person name="Benocci T."/>
            <person name="Peng M."/>
            <person name="Battaglia E."/>
            <person name="Haridas S."/>
            <person name="Andreopoulos W."/>
            <person name="Labutti K."/>
            <person name="Pangilinan J."/>
            <person name="Floch G.L."/>
            <person name="Makela M.R."/>
            <person name="Henrissat B."/>
            <person name="Grigoriev I.V."/>
            <person name="Crouch J.A."/>
            <person name="De Vries R.P."/>
            <person name="Sukno S.A."/>
            <person name="Thon M.R."/>
        </authorList>
    </citation>
    <scope>NUCLEOTIDE SEQUENCE</scope>
    <source>
        <strain evidence="2">MAFF235873</strain>
    </source>
</reference>
<feature type="region of interest" description="Disordered" evidence="1">
    <location>
        <begin position="27"/>
        <end position="78"/>
    </location>
</feature>
<proteinExistence type="predicted"/>
<evidence type="ECO:0000256" key="1">
    <source>
        <dbReference type="SAM" id="MobiDB-lite"/>
    </source>
</evidence>
<accession>A0AAD9HVB5</accession>
<organism evidence="2 3">
    <name type="scientific">Colletotrichum zoysiae</name>
    <dbReference type="NCBI Taxonomy" id="1216348"/>
    <lineage>
        <taxon>Eukaryota</taxon>
        <taxon>Fungi</taxon>
        <taxon>Dikarya</taxon>
        <taxon>Ascomycota</taxon>
        <taxon>Pezizomycotina</taxon>
        <taxon>Sordariomycetes</taxon>
        <taxon>Hypocreomycetidae</taxon>
        <taxon>Glomerellales</taxon>
        <taxon>Glomerellaceae</taxon>
        <taxon>Colletotrichum</taxon>
        <taxon>Colletotrichum graminicola species complex</taxon>
    </lineage>
</organism>
<sequence>MVVVSGQTKARSLSLSLSLTHTHFHTADTTTPHTIPAEARRKKVPTVPTLQCRRSPGAAGERPTKPSPLEPWSSPVPSSLHSTCVKTQTGLQHIRSTSKSSKKVSDSQGGWLAGWLAVPVSLVQDPNLVIPGSRLQTRVTRTKQPSGQCCLCACHPLGGFRCPPPRPLVPANASSQVAGWPLLSLRRRRSLWRSRPKVTAGYIVRMRMG</sequence>
<comment type="caution">
    <text evidence="2">The sequence shown here is derived from an EMBL/GenBank/DDBJ whole genome shotgun (WGS) entry which is preliminary data.</text>
</comment>
<dbReference type="Proteomes" id="UP001232148">
    <property type="component" value="Unassembled WGS sequence"/>
</dbReference>
<evidence type="ECO:0000313" key="2">
    <source>
        <dbReference type="EMBL" id="KAK2034609.1"/>
    </source>
</evidence>